<dbReference type="FunFam" id="3.40.50.10860:FF:000001">
    <property type="entry name" value="Bifunctional protein FolD"/>
    <property type="match status" value="1"/>
</dbReference>
<dbReference type="GO" id="GO:0005829">
    <property type="term" value="C:cytosol"/>
    <property type="evidence" value="ECO:0007669"/>
    <property type="project" value="TreeGrafter"/>
</dbReference>
<evidence type="ECO:0000259" key="15">
    <source>
        <dbReference type="Pfam" id="PF02882"/>
    </source>
</evidence>
<evidence type="ECO:0000259" key="14">
    <source>
        <dbReference type="Pfam" id="PF00763"/>
    </source>
</evidence>
<evidence type="ECO:0000256" key="7">
    <source>
        <dbReference type="ARBA" id="ARBA00022857"/>
    </source>
</evidence>
<dbReference type="FunFam" id="3.40.50.720:FF:000006">
    <property type="entry name" value="Bifunctional protein FolD"/>
    <property type="match status" value="1"/>
</dbReference>
<dbReference type="EC" id="3.5.4.9" evidence="13"/>
<dbReference type="GO" id="GO:0000105">
    <property type="term" value="P:L-histidine biosynthetic process"/>
    <property type="evidence" value="ECO:0007669"/>
    <property type="project" value="UniProtKB-KW"/>
</dbReference>
<dbReference type="InterPro" id="IPR020631">
    <property type="entry name" value="THF_DH/CycHdrlase_NAD-bd_dom"/>
</dbReference>
<dbReference type="Pfam" id="PF00763">
    <property type="entry name" value="THF_DHG_CYH"/>
    <property type="match status" value="1"/>
</dbReference>
<evidence type="ECO:0000256" key="3">
    <source>
        <dbReference type="ARBA" id="ARBA00022563"/>
    </source>
</evidence>
<evidence type="ECO:0000256" key="1">
    <source>
        <dbReference type="ARBA" id="ARBA00004777"/>
    </source>
</evidence>
<evidence type="ECO:0000313" key="17">
    <source>
        <dbReference type="Proteomes" id="UP000199648"/>
    </source>
</evidence>
<name>A0A1G5QQW8_9GAMM</name>
<dbReference type="PROSITE" id="PS00766">
    <property type="entry name" value="THF_DHG_CYH_1"/>
    <property type="match status" value="1"/>
</dbReference>
<dbReference type="InterPro" id="IPR020630">
    <property type="entry name" value="THF_DH/CycHdrlase_cat_dom"/>
</dbReference>
<keyword evidence="4 13" id="KW-0028">Amino-acid biosynthesis</keyword>
<dbReference type="PANTHER" id="PTHR48099:SF5">
    <property type="entry name" value="C-1-TETRAHYDROFOLATE SYNTHASE, CYTOPLASMIC"/>
    <property type="match status" value="1"/>
</dbReference>
<keyword evidence="5 13" id="KW-0658">Purine biosynthesis</keyword>
<dbReference type="PANTHER" id="PTHR48099">
    <property type="entry name" value="C-1-TETRAHYDROFOLATE SYNTHASE, CYTOPLASMIC-RELATED"/>
    <property type="match status" value="1"/>
</dbReference>
<dbReference type="SUPFAM" id="SSF53223">
    <property type="entry name" value="Aminoacid dehydrogenase-like, N-terminal domain"/>
    <property type="match status" value="1"/>
</dbReference>
<evidence type="ECO:0000256" key="13">
    <source>
        <dbReference type="HAMAP-Rule" id="MF_01576"/>
    </source>
</evidence>
<dbReference type="Pfam" id="PF02882">
    <property type="entry name" value="THF_DHG_CYH_C"/>
    <property type="match status" value="1"/>
</dbReference>
<dbReference type="InterPro" id="IPR036291">
    <property type="entry name" value="NAD(P)-bd_dom_sf"/>
</dbReference>
<keyword evidence="10 13" id="KW-0486">Methionine biosynthesis</keyword>
<dbReference type="NCBIfam" id="NF010783">
    <property type="entry name" value="PRK14186.1"/>
    <property type="match status" value="1"/>
</dbReference>
<dbReference type="GO" id="GO:0004488">
    <property type="term" value="F:methylenetetrahydrofolate dehydrogenase (NADP+) activity"/>
    <property type="evidence" value="ECO:0007669"/>
    <property type="project" value="UniProtKB-UniRule"/>
</dbReference>
<evidence type="ECO:0000256" key="6">
    <source>
        <dbReference type="ARBA" id="ARBA00022801"/>
    </source>
</evidence>
<dbReference type="AlphaFoldDB" id="A0A1G5QQW8"/>
<dbReference type="PRINTS" id="PR00085">
    <property type="entry name" value="THFDHDRGNASE"/>
</dbReference>
<keyword evidence="3 13" id="KW-0554">One-carbon metabolism</keyword>
<evidence type="ECO:0000256" key="4">
    <source>
        <dbReference type="ARBA" id="ARBA00022605"/>
    </source>
</evidence>
<dbReference type="SUPFAM" id="SSF51735">
    <property type="entry name" value="NAD(P)-binding Rossmann-fold domains"/>
    <property type="match status" value="1"/>
</dbReference>
<dbReference type="Gene3D" id="3.40.50.720">
    <property type="entry name" value="NAD(P)-binding Rossmann-like Domain"/>
    <property type="match status" value="1"/>
</dbReference>
<dbReference type="STRING" id="415747.SAMN03097708_02530"/>
<dbReference type="GO" id="GO:0004477">
    <property type="term" value="F:methenyltetrahydrofolate cyclohydrolase activity"/>
    <property type="evidence" value="ECO:0007669"/>
    <property type="project" value="UniProtKB-UniRule"/>
</dbReference>
<keyword evidence="7 13" id="KW-0521">NADP</keyword>
<comment type="catalytic activity">
    <reaction evidence="13">
        <text>(6R)-5,10-methylene-5,6,7,8-tetrahydrofolate + NADP(+) = (6R)-5,10-methenyltetrahydrofolate + NADPH</text>
        <dbReference type="Rhea" id="RHEA:22812"/>
        <dbReference type="ChEBI" id="CHEBI:15636"/>
        <dbReference type="ChEBI" id="CHEBI:57455"/>
        <dbReference type="ChEBI" id="CHEBI:57783"/>
        <dbReference type="ChEBI" id="CHEBI:58349"/>
        <dbReference type="EC" id="1.5.1.5"/>
    </reaction>
</comment>
<dbReference type="GO" id="GO:0035999">
    <property type="term" value="P:tetrahydrofolate interconversion"/>
    <property type="evidence" value="ECO:0007669"/>
    <property type="project" value="UniProtKB-UniRule"/>
</dbReference>
<dbReference type="InterPro" id="IPR000672">
    <property type="entry name" value="THF_DH/CycHdrlase"/>
</dbReference>
<evidence type="ECO:0000256" key="5">
    <source>
        <dbReference type="ARBA" id="ARBA00022755"/>
    </source>
</evidence>
<dbReference type="EC" id="1.5.1.5" evidence="13"/>
<feature type="binding site" evidence="13">
    <location>
        <begin position="182"/>
        <end position="184"/>
    </location>
    <ligand>
        <name>NADP(+)</name>
        <dbReference type="ChEBI" id="CHEBI:58349"/>
    </ligand>
</feature>
<evidence type="ECO:0000256" key="11">
    <source>
        <dbReference type="ARBA" id="ARBA00023268"/>
    </source>
</evidence>
<feature type="domain" description="Tetrahydrofolate dehydrogenase/cyclohydrolase catalytic" evidence="14">
    <location>
        <begin position="22"/>
        <end position="137"/>
    </location>
</feature>
<feature type="binding site" evidence="13">
    <location>
        <position position="248"/>
    </location>
    <ligand>
        <name>NADP(+)</name>
        <dbReference type="ChEBI" id="CHEBI:58349"/>
    </ligand>
</feature>
<reference evidence="16 17" key="1">
    <citation type="submission" date="2016-10" db="EMBL/GenBank/DDBJ databases">
        <authorList>
            <person name="de Groot N.N."/>
        </authorList>
    </citation>
    <scope>NUCLEOTIDE SEQUENCE [LARGE SCALE GENOMIC DNA]</scope>
    <source>
        <strain evidence="16 17">HLD2</strain>
    </source>
</reference>
<dbReference type="InterPro" id="IPR046346">
    <property type="entry name" value="Aminoacid_DH-like_N_sf"/>
</dbReference>
<evidence type="ECO:0000256" key="10">
    <source>
        <dbReference type="ARBA" id="ARBA00023167"/>
    </source>
</evidence>
<comment type="function">
    <text evidence="13">Catalyzes the oxidation of 5,10-methylenetetrahydrofolate to 5,10-methenyltetrahydrofolate and then the hydrolysis of 5,10-methenyltetrahydrofolate to 10-formyltetrahydrofolate.</text>
</comment>
<keyword evidence="8 13" id="KW-0560">Oxidoreductase</keyword>
<organism evidence="16 17">
    <name type="scientific">Thiohalomonas denitrificans</name>
    <dbReference type="NCBI Taxonomy" id="415747"/>
    <lineage>
        <taxon>Bacteria</taxon>
        <taxon>Pseudomonadati</taxon>
        <taxon>Pseudomonadota</taxon>
        <taxon>Gammaproteobacteria</taxon>
        <taxon>Thiohalomonadales</taxon>
        <taxon>Thiohalomonadaceae</taxon>
        <taxon>Thiohalomonas</taxon>
    </lineage>
</organism>
<dbReference type="GO" id="GO:0009086">
    <property type="term" value="P:methionine biosynthetic process"/>
    <property type="evidence" value="ECO:0007669"/>
    <property type="project" value="UniProtKB-KW"/>
</dbReference>
<comment type="caution">
    <text evidence="13">Lacks conserved residue(s) required for the propagation of feature annotation.</text>
</comment>
<gene>
    <name evidence="13" type="primary">folD</name>
    <name evidence="16" type="ORF">SAMN03097708_02530</name>
</gene>
<comment type="similarity">
    <text evidence="13">Belongs to the tetrahydrofolate dehydrogenase/cyclohydrolase family.</text>
</comment>
<keyword evidence="11 13" id="KW-0511">Multifunctional enzyme</keyword>
<dbReference type="Proteomes" id="UP000199648">
    <property type="component" value="Unassembled WGS sequence"/>
</dbReference>
<evidence type="ECO:0000256" key="8">
    <source>
        <dbReference type="ARBA" id="ARBA00023002"/>
    </source>
</evidence>
<dbReference type="HAMAP" id="MF_01576">
    <property type="entry name" value="THF_DHG_CYH"/>
    <property type="match status" value="1"/>
</dbReference>
<comment type="catalytic activity">
    <reaction evidence="12 13">
        <text>(6R)-5,10-methenyltetrahydrofolate + H2O = (6R)-10-formyltetrahydrofolate + H(+)</text>
        <dbReference type="Rhea" id="RHEA:23700"/>
        <dbReference type="ChEBI" id="CHEBI:15377"/>
        <dbReference type="ChEBI" id="CHEBI:15378"/>
        <dbReference type="ChEBI" id="CHEBI:57455"/>
        <dbReference type="ChEBI" id="CHEBI:195366"/>
        <dbReference type="EC" id="3.5.4.9"/>
    </reaction>
</comment>
<keyword evidence="9 13" id="KW-0368">Histidine biosynthesis</keyword>
<accession>A0A1G5QQW8</accession>
<proteinExistence type="inferred from homology"/>
<dbReference type="NCBIfam" id="NF008058">
    <property type="entry name" value="PRK10792.1"/>
    <property type="match status" value="1"/>
</dbReference>
<dbReference type="EMBL" id="FMWD01000007">
    <property type="protein sequence ID" value="SCZ63681.1"/>
    <property type="molecule type" value="Genomic_DNA"/>
</dbReference>
<comment type="pathway">
    <text evidence="1 13">One-carbon metabolism; tetrahydrofolate interconversion.</text>
</comment>
<evidence type="ECO:0000313" key="16">
    <source>
        <dbReference type="EMBL" id="SCZ63681.1"/>
    </source>
</evidence>
<evidence type="ECO:0000256" key="2">
    <source>
        <dbReference type="ARBA" id="ARBA00011738"/>
    </source>
</evidence>
<dbReference type="GO" id="GO:0006164">
    <property type="term" value="P:purine nucleotide biosynthetic process"/>
    <property type="evidence" value="ECO:0007669"/>
    <property type="project" value="UniProtKB-KW"/>
</dbReference>
<dbReference type="Gene3D" id="3.40.50.10860">
    <property type="entry name" value="Leucine Dehydrogenase, chain A, domain 1"/>
    <property type="match status" value="1"/>
</dbReference>
<feature type="domain" description="Tetrahydrofolate dehydrogenase/cyclohydrolase NAD(P)-binding" evidence="15">
    <location>
        <begin position="156"/>
        <end position="297"/>
    </location>
</feature>
<keyword evidence="6 13" id="KW-0378">Hydrolase</keyword>
<dbReference type="UniPathway" id="UPA00193"/>
<sequence length="300" mass="32164">MRELRVFHGRSKTGQRMSAQIIDGKATAAAIRSELKQKVDERLAAGGRAPGLAVILVGEDPASRVYVAHKRKDCDEVGFNSVSHDLPADTSQEELLALIDDLNGDAAIDGILVQLPLPAHIDTEAVIERIDPRKDVDGFHPCNVGRLALRIPILRPCTPRGVMTLLERTGEPLEGKNAVVVGASNIVGRPMALELLMARCTVTVCHSKTRDLQAHLAAADIVVAAVGIAGFIKGEWIKPGAMVMDVGINRREDGRLVGDVEFDSASERAGWITPVPGGVGPMTRATLLQNTFDAALRRDS</sequence>
<dbReference type="InterPro" id="IPR020867">
    <property type="entry name" value="THF_DH/CycHdrlase_CS"/>
</dbReference>
<comment type="subunit">
    <text evidence="2 13">Homodimer.</text>
</comment>
<evidence type="ECO:0000256" key="9">
    <source>
        <dbReference type="ARBA" id="ARBA00023102"/>
    </source>
</evidence>
<keyword evidence="17" id="KW-1185">Reference proteome</keyword>
<protein>
    <recommendedName>
        <fullName evidence="13">Bifunctional protein FolD</fullName>
    </recommendedName>
    <domain>
        <recommendedName>
            <fullName evidence="13">Methylenetetrahydrofolate dehydrogenase</fullName>
            <ecNumber evidence="13">1.5.1.5</ecNumber>
        </recommendedName>
    </domain>
    <domain>
        <recommendedName>
            <fullName evidence="13">Methenyltetrahydrofolate cyclohydrolase</fullName>
            <ecNumber evidence="13">3.5.4.9</ecNumber>
        </recommendedName>
    </domain>
</protein>
<dbReference type="CDD" id="cd01080">
    <property type="entry name" value="NAD_bind_m-THF_DH_Cyclohyd"/>
    <property type="match status" value="1"/>
</dbReference>
<evidence type="ECO:0000256" key="12">
    <source>
        <dbReference type="ARBA" id="ARBA00036357"/>
    </source>
</evidence>